<dbReference type="SUPFAM" id="SSF57610">
    <property type="entry name" value="Thyroglobulin type-1 domain"/>
    <property type="match status" value="1"/>
</dbReference>
<dbReference type="InterPro" id="IPR000716">
    <property type="entry name" value="Thyroglobulin_1"/>
</dbReference>
<comment type="caution">
    <text evidence="6">Lacks conserved residue(s) required for the propagation of feature annotation.</text>
</comment>
<feature type="domain" description="Thyroglobulin type-1" evidence="7">
    <location>
        <begin position="1"/>
        <end position="65"/>
    </location>
</feature>
<dbReference type="GeneTree" id="ENSGT00990000203744"/>
<dbReference type="AlphaFoldDB" id="A0A3Q2XAN9"/>
<comment type="subcellular location">
    <subcellularLocation>
        <location evidence="1">Secreted</location>
    </subcellularLocation>
</comment>
<reference evidence="8" key="1">
    <citation type="submission" date="2025-08" db="UniProtKB">
        <authorList>
            <consortium name="Ensembl"/>
        </authorList>
    </citation>
    <scope>IDENTIFICATION</scope>
</reference>
<dbReference type="PROSITE" id="PS00484">
    <property type="entry name" value="THYROGLOBULIN_1_1"/>
    <property type="match status" value="1"/>
</dbReference>
<keyword evidence="5" id="KW-0325">Glycoprotein</keyword>
<evidence type="ECO:0000256" key="6">
    <source>
        <dbReference type="PROSITE-ProRule" id="PRU00500"/>
    </source>
</evidence>
<sequence length="93" mass="10225">PCYSIQTTSPEGYPIVGAFVPQCDANGRYTPQQCHGSTGHCWCVDSQGQERHGTRTPPGTTPIDCERPGTKHFQQKDLSFVFTVVDVKEVLLS</sequence>
<evidence type="ECO:0000313" key="9">
    <source>
        <dbReference type="Proteomes" id="UP000264820"/>
    </source>
</evidence>
<dbReference type="OMA" id="CYSIQTT"/>
<dbReference type="InterPro" id="IPR051950">
    <property type="entry name" value="Dev_reg/Prot_inhib"/>
</dbReference>
<proteinExistence type="predicted"/>
<dbReference type="PANTHER" id="PTHR12352">
    <property type="entry name" value="SECRETED MODULAR CALCIUM-BINDING PROTEIN"/>
    <property type="match status" value="1"/>
</dbReference>
<dbReference type="Gene3D" id="4.10.800.10">
    <property type="entry name" value="Thyroglobulin type-1"/>
    <property type="match status" value="1"/>
</dbReference>
<dbReference type="SMART" id="SM00211">
    <property type="entry name" value="TY"/>
    <property type="match status" value="1"/>
</dbReference>
<organism evidence="8 9">
    <name type="scientific">Hippocampus comes</name>
    <name type="common">Tiger tail seahorse</name>
    <dbReference type="NCBI Taxonomy" id="109280"/>
    <lineage>
        <taxon>Eukaryota</taxon>
        <taxon>Metazoa</taxon>
        <taxon>Chordata</taxon>
        <taxon>Craniata</taxon>
        <taxon>Vertebrata</taxon>
        <taxon>Euteleostomi</taxon>
        <taxon>Actinopterygii</taxon>
        <taxon>Neopterygii</taxon>
        <taxon>Teleostei</taxon>
        <taxon>Neoteleostei</taxon>
        <taxon>Acanthomorphata</taxon>
        <taxon>Syngnathiaria</taxon>
        <taxon>Syngnathiformes</taxon>
        <taxon>Syngnathoidei</taxon>
        <taxon>Syngnathidae</taxon>
        <taxon>Hippocampus</taxon>
    </lineage>
</organism>
<dbReference type="Pfam" id="PF00086">
    <property type="entry name" value="Thyroglobulin_1"/>
    <property type="match status" value="1"/>
</dbReference>
<evidence type="ECO:0000256" key="3">
    <source>
        <dbReference type="ARBA" id="ARBA00022737"/>
    </source>
</evidence>
<dbReference type="InterPro" id="IPR036857">
    <property type="entry name" value="Thyroglobulin_1_sf"/>
</dbReference>
<keyword evidence="4 6" id="KW-1015">Disulfide bond</keyword>
<dbReference type="CDD" id="cd00191">
    <property type="entry name" value="TY"/>
    <property type="match status" value="1"/>
</dbReference>
<dbReference type="PANTHER" id="PTHR12352:SF3">
    <property type="entry name" value="NIDOGEN-2"/>
    <property type="match status" value="1"/>
</dbReference>
<keyword evidence="2" id="KW-0964">Secreted</keyword>
<reference evidence="8" key="2">
    <citation type="submission" date="2025-09" db="UniProtKB">
        <authorList>
            <consortium name="Ensembl"/>
        </authorList>
    </citation>
    <scope>IDENTIFICATION</scope>
</reference>
<evidence type="ECO:0000313" key="8">
    <source>
        <dbReference type="Ensembl" id="ENSHCOP00000001290.1"/>
    </source>
</evidence>
<dbReference type="Proteomes" id="UP000264820">
    <property type="component" value="Unplaced"/>
</dbReference>
<dbReference type="Ensembl" id="ENSHCOT00000012346.1">
    <property type="protein sequence ID" value="ENSHCOP00000001290.1"/>
    <property type="gene ID" value="ENSHCOG00000002230.1"/>
</dbReference>
<dbReference type="FunFam" id="4.10.800.10:FF:000001">
    <property type="entry name" value="Testican-3 isoform 2"/>
    <property type="match status" value="1"/>
</dbReference>
<keyword evidence="3" id="KW-0677">Repeat</keyword>
<evidence type="ECO:0000256" key="4">
    <source>
        <dbReference type="ARBA" id="ARBA00023157"/>
    </source>
</evidence>
<dbReference type="STRING" id="109280.ENSHCOP00000001290"/>
<accession>A0A3Q2XAN9</accession>
<keyword evidence="9" id="KW-1185">Reference proteome</keyword>
<name>A0A3Q2XAN9_HIPCM</name>
<protein>
    <recommendedName>
        <fullName evidence="7">Thyroglobulin type-1 domain-containing protein</fullName>
    </recommendedName>
</protein>
<dbReference type="GO" id="GO:0005615">
    <property type="term" value="C:extracellular space"/>
    <property type="evidence" value="ECO:0007669"/>
    <property type="project" value="TreeGrafter"/>
</dbReference>
<evidence type="ECO:0000256" key="5">
    <source>
        <dbReference type="ARBA" id="ARBA00023180"/>
    </source>
</evidence>
<feature type="disulfide bond" evidence="6">
    <location>
        <begin position="34"/>
        <end position="41"/>
    </location>
</feature>
<evidence type="ECO:0000256" key="2">
    <source>
        <dbReference type="ARBA" id="ARBA00022525"/>
    </source>
</evidence>
<evidence type="ECO:0000259" key="7">
    <source>
        <dbReference type="PROSITE" id="PS51162"/>
    </source>
</evidence>
<dbReference type="PROSITE" id="PS51162">
    <property type="entry name" value="THYROGLOBULIN_1_2"/>
    <property type="match status" value="1"/>
</dbReference>
<evidence type="ECO:0000256" key="1">
    <source>
        <dbReference type="ARBA" id="ARBA00004613"/>
    </source>
</evidence>